<evidence type="ECO:0000256" key="1">
    <source>
        <dbReference type="SAM" id="MobiDB-lite"/>
    </source>
</evidence>
<dbReference type="InterPro" id="IPR001869">
    <property type="entry name" value="Thiol_cytolysin"/>
</dbReference>
<dbReference type="Pfam" id="PF01289">
    <property type="entry name" value="Thiol_cytolysin"/>
    <property type="match status" value="1"/>
</dbReference>
<dbReference type="InterPro" id="IPR036359">
    <property type="entry name" value="Thiol_cytolysin_sf"/>
</dbReference>
<name>A0A2D0MZA7_FLAN2</name>
<dbReference type="Gene3D" id="3.40.30.40">
    <property type="entry name" value="Perfringolysin"/>
    <property type="match status" value="1"/>
</dbReference>
<dbReference type="Proteomes" id="UP000223913">
    <property type="component" value="Unassembled WGS sequence"/>
</dbReference>
<sequence length="578" mass="64218">MKKLMVCIVITLITGFTFGQRPSPRPTPSPKVQQNPTVTESKQERLKQEVNKPTYGKYEPVELVDYPIGEASEYKYQGIISQLRTKGSVGKPHMSLDKKVQGLLQNYVHCNEVEVNVDGTANELVLVSNIADTYIWPGARYNSLGFLAGKFQEVPANFGSGYVTLTSSLGDKTVKMEQSAILNAKAQILQQKTGGTTASLKAETHVVNSKEDFMLQTSGSFTGVNYGVYGGDVAFNFSKSNIRSRLFIEIVQPLFTMGIQSPKSPYDFFSNLPGSLKIPDHWLYIRSVTYGRRVMIALESQNEISEFKSDIEAYFVGLAYNGSGSVSTKTKNALQNTTVKILVQGGDPGDQAMIPLFTLGSWKDLEQQVGELKSALAKYLKNVKLQQAVPLAFSMCKIRDNSLLDIRTTGKFNYKSCYFLPKKYEVKVAEILTKIATDGNGNEQIFCYSTATAYDSQGNRYWGKNGQICDIPDNFPCGVSLNVGSEDHPVACYTGQPVDPKVQADLVMPLNVVKDPNAYILLFMRMVEEDDFTDDDFGKYNVKIYMRDLHSGTNEIQLQFGEGGSIVDVRIELKPLYQ</sequence>
<reference evidence="2 3" key="1">
    <citation type="submission" date="2017-10" db="EMBL/GenBank/DDBJ databases">
        <title>The draft genome sequence of Lewinella nigricans NBRC 102662.</title>
        <authorList>
            <person name="Wang K."/>
        </authorList>
    </citation>
    <scope>NUCLEOTIDE SEQUENCE [LARGE SCALE GENOMIC DNA]</scope>
    <source>
        <strain evidence="2 3">NBRC 102662</strain>
    </source>
</reference>
<dbReference type="Gene3D" id="3.90.840.10">
    <property type="entry name" value="Thiol-activated cytolysin superfamily/Thiol-activated cytolysin, alpha-beta domain"/>
    <property type="match status" value="1"/>
</dbReference>
<feature type="compositionally biased region" description="Polar residues" evidence="1">
    <location>
        <begin position="30"/>
        <end position="40"/>
    </location>
</feature>
<organism evidence="2 3">
    <name type="scientific">Flavilitoribacter nigricans (strain ATCC 23147 / DSM 23189 / NBRC 102662 / NCIMB 1420 / SS-2)</name>
    <name type="common">Lewinella nigricans</name>
    <dbReference type="NCBI Taxonomy" id="1122177"/>
    <lineage>
        <taxon>Bacteria</taxon>
        <taxon>Pseudomonadati</taxon>
        <taxon>Bacteroidota</taxon>
        <taxon>Saprospiria</taxon>
        <taxon>Saprospirales</taxon>
        <taxon>Lewinellaceae</taxon>
        <taxon>Flavilitoribacter</taxon>
    </lineage>
</organism>
<evidence type="ECO:0000313" key="3">
    <source>
        <dbReference type="Proteomes" id="UP000223913"/>
    </source>
</evidence>
<dbReference type="AlphaFoldDB" id="A0A2D0MZA7"/>
<dbReference type="RefSeq" id="WP_099155043.1">
    <property type="nucleotide sequence ID" value="NZ_PDUD01000052.1"/>
</dbReference>
<accession>A0A2D0MZA7</accession>
<dbReference type="EMBL" id="PDUD01000052">
    <property type="protein sequence ID" value="PHN01611.1"/>
    <property type="molecule type" value="Genomic_DNA"/>
</dbReference>
<keyword evidence="3" id="KW-1185">Reference proteome</keyword>
<protein>
    <submittedName>
        <fullName evidence="2">Uncharacterized protein</fullName>
    </submittedName>
</protein>
<evidence type="ECO:0000313" key="2">
    <source>
        <dbReference type="EMBL" id="PHN01611.1"/>
    </source>
</evidence>
<comment type="caution">
    <text evidence="2">The sequence shown here is derived from an EMBL/GenBank/DDBJ whole genome shotgun (WGS) entry which is preliminary data.</text>
</comment>
<dbReference type="SUPFAM" id="SSF56978">
    <property type="entry name" value="Perfringolysin"/>
    <property type="match status" value="1"/>
</dbReference>
<dbReference type="OrthoDB" id="740297at2"/>
<proteinExistence type="predicted"/>
<gene>
    <name evidence="2" type="ORF">CRP01_36540</name>
</gene>
<dbReference type="InterPro" id="IPR036363">
    <property type="entry name" value="Thiol_cytolysin_ab_sf"/>
</dbReference>
<dbReference type="GO" id="GO:0015485">
    <property type="term" value="F:cholesterol binding"/>
    <property type="evidence" value="ECO:0007669"/>
    <property type="project" value="InterPro"/>
</dbReference>
<feature type="region of interest" description="Disordered" evidence="1">
    <location>
        <begin position="20"/>
        <end position="46"/>
    </location>
</feature>